<evidence type="ECO:0000259" key="2">
    <source>
        <dbReference type="Pfam" id="PF00582"/>
    </source>
</evidence>
<dbReference type="InterPro" id="IPR006016">
    <property type="entry name" value="UspA"/>
</dbReference>
<reference evidence="3 4" key="1">
    <citation type="submission" date="2024-03" db="EMBL/GenBank/DDBJ databases">
        <title>The complete genome of Streptomyces sirii sp.nov.</title>
        <authorList>
            <person name="Zakalyukina Y.V."/>
            <person name="Belik A.R."/>
            <person name="Biryukov M.V."/>
            <person name="Baturina O.A."/>
            <person name="Kabilov M.R."/>
        </authorList>
    </citation>
    <scope>NUCLEOTIDE SEQUENCE [LARGE SCALE GENOMIC DNA]</scope>
    <source>
        <strain evidence="3 4">BP-8</strain>
    </source>
</reference>
<keyword evidence="4" id="KW-1185">Reference proteome</keyword>
<sequence>MSGSVVSGSVVVGVDGTGNSVPAVRWGATEAAARDLPLHLVHSWRSQPPSVRVTHRAGDSECCGAEVLHAAEAAARAAYPGIAVTTEQVSEDAVAALTERSGQASMLVLGSRGHSAINGFLLGSVSLHVLGSAGCPVVTVREEQAVAYAEPEIVVGVRNTGVAGEPVLDFGFTAADTHHTGLRAVRVRQPPDIGGLAPDTAGLAPEDPELVRGEQKALTDALRSWRRKFPEVEVIEHMESGRVVPALLTAASQAGLLVIGRGVRRSPMLLGPVVLALLHHSPCPVAIVPGD</sequence>
<dbReference type="EMBL" id="CP147982">
    <property type="protein sequence ID" value="WXK75123.1"/>
    <property type="molecule type" value="Genomic_DNA"/>
</dbReference>
<protein>
    <submittedName>
        <fullName evidence="3">Universal stress protein</fullName>
    </submittedName>
</protein>
<dbReference type="Gene3D" id="3.40.50.620">
    <property type="entry name" value="HUPs"/>
    <property type="match status" value="2"/>
</dbReference>
<feature type="domain" description="UspA" evidence="2">
    <location>
        <begin position="153"/>
        <end position="289"/>
    </location>
</feature>
<dbReference type="PANTHER" id="PTHR46268:SF6">
    <property type="entry name" value="UNIVERSAL STRESS PROTEIN UP12"/>
    <property type="match status" value="1"/>
</dbReference>
<proteinExistence type="inferred from homology"/>
<dbReference type="PANTHER" id="PTHR46268">
    <property type="entry name" value="STRESS RESPONSE PROTEIN NHAX"/>
    <property type="match status" value="1"/>
</dbReference>
<evidence type="ECO:0000313" key="4">
    <source>
        <dbReference type="Proteomes" id="UP001626628"/>
    </source>
</evidence>
<dbReference type="RefSeq" id="WP_407285279.1">
    <property type="nucleotide sequence ID" value="NZ_CP147982.1"/>
</dbReference>
<dbReference type="Pfam" id="PF00582">
    <property type="entry name" value="Usp"/>
    <property type="match status" value="2"/>
</dbReference>
<dbReference type="SUPFAM" id="SSF52402">
    <property type="entry name" value="Adenine nucleotide alpha hydrolases-like"/>
    <property type="match status" value="2"/>
</dbReference>
<dbReference type="Proteomes" id="UP001626628">
    <property type="component" value="Chromosome"/>
</dbReference>
<evidence type="ECO:0000313" key="3">
    <source>
        <dbReference type="EMBL" id="WXK75123.1"/>
    </source>
</evidence>
<comment type="similarity">
    <text evidence="1">Belongs to the universal stress protein A family.</text>
</comment>
<accession>A0ABZ2QIN1</accession>
<dbReference type="InterPro" id="IPR006015">
    <property type="entry name" value="Universal_stress_UspA"/>
</dbReference>
<organism evidence="3 4">
    <name type="scientific">Streptomyces sirii</name>
    <dbReference type="NCBI Taxonomy" id="3127701"/>
    <lineage>
        <taxon>Bacteria</taxon>
        <taxon>Bacillati</taxon>
        <taxon>Actinomycetota</taxon>
        <taxon>Actinomycetes</taxon>
        <taxon>Kitasatosporales</taxon>
        <taxon>Streptomycetaceae</taxon>
        <taxon>Streptomyces</taxon>
    </lineage>
</organism>
<name>A0ABZ2QIN1_9ACTN</name>
<evidence type="ECO:0000256" key="1">
    <source>
        <dbReference type="ARBA" id="ARBA00008791"/>
    </source>
</evidence>
<gene>
    <name evidence="3" type="ORF">WAB15_03590</name>
</gene>
<dbReference type="PRINTS" id="PR01438">
    <property type="entry name" value="UNVRSLSTRESS"/>
</dbReference>
<dbReference type="InterPro" id="IPR014729">
    <property type="entry name" value="Rossmann-like_a/b/a_fold"/>
</dbReference>
<feature type="domain" description="UspA" evidence="2">
    <location>
        <begin position="10"/>
        <end position="141"/>
    </location>
</feature>